<dbReference type="GO" id="GO:0006753">
    <property type="term" value="P:nucleoside phosphate metabolic process"/>
    <property type="evidence" value="ECO:0007669"/>
    <property type="project" value="TreeGrafter"/>
</dbReference>
<comment type="cofactor">
    <cofactor evidence="1">
        <name>Mg(2+)</name>
        <dbReference type="ChEBI" id="CHEBI:18420"/>
    </cofactor>
</comment>
<dbReference type="GO" id="GO:0019693">
    <property type="term" value="P:ribose phosphate metabolic process"/>
    <property type="evidence" value="ECO:0007669"/>
    <property type="project" value="TreeGrafter"/>
</dbReference>
<dbReference type="Pfam" id="PF00293">
    <property type="entry name" value="NUDIX"/>
    <property type="match status" value="1"/>
</dbReference>
<dbReference type="eggNOG" id="COG0494">
    <property type="taxonomic scope" value="Bacteria"/>
</dbReference>
<evidence type="ECO:0000256" key="1">
    <source>
        <dbReference type="ARBA" id="ARBA00001946"/>
    </source>
</evidence>
<protein>
    <submittedName>
        <fullName evidence="4">Hydrolase, NUDIX family</fullName>
    </submittedName>
</protein>
<organism evidence="4 5">
    <name type="scientific">Peptostreptococcus stomatis DSM 17678</name>
    <dbReference type="NCBI Taxonomy" id="596315"/>
    <lineage>
        <taxon>Bacteria</taxon>
        <taxon>Bacillati</taxon>
        <taxon>Bacillota</taxon>
        <taxon>Clostridia</taxon>
        <taxon>Peptostreptococcales</taxon>
        <taxon>Peptostreptococcaceae</taxon>
        <taxon>Peptostreptococcus</taxon>
    </lineage>
</organism>
<dbReference type="PROSITE" id="PS51462">
    <property type="entry name" value="NUDIX"/>
    <property type="match status" value="1"/>
</dbReference>
<dbReference type="OrthoDB" id="9788922at2"/>
<comment type="caution">
    <text evidence="4">The sequence shown here is derived from an EMBL/GenBank/DDBJ whole genome shotgun (WGS) entry which is preliminary data.</text>
</comment>
<dbReference type="InterPro" id="IPR000086">
    <property type="entry name" value="NUDIX_hydrolase_dom"/>
</dbReference>
<dbReference type="GO" id="GO:0005829">
    <property type="term" value="C:cytosol"/>
    <property type="evidence" value="ECO:0007669"/>
    <property type="project" value="TreeGrafter"/>
</dbReference>
<feature type="domain" description="Nudix hydrolase" evidence="3">
    <location>
        <begin position="61"/>
        <end position="206"/>
    </location>
</feature>
<accession>E0E3I9</accession>
<dbReference type="Proteomes" id="UP000003244">
    <property type="component" value="Unassembled WGS sequence"/>
</dbReference>
<dbReference type="SUPFAM" id="SSF55811">
    <property type="entry name" value="Nudix"/>
    <property type="match status" value="1"/>
</dbReference>
<dbReference type="PANTHER" id="PTHR11839">
    <property type="entry name" value="UDP/ADP-SUGAR PYROPHOSPHATASE"/>
    <property type="match status" value="1"/>
</dbReference>
<proteinExistence type="predicted"/>
<sequence length="214" mass="24573">MNNNIKLPKIKNIINVYASKFLNVFEVDFKDRQNNDKKWIVASRMPQDKYIDKIMNKTDKDRVDAVIIVGYKDTGDESNQEIFPQNQDALVVIREFRIPINDYIYSLPAGLVDPGDDIYETAIREMKEETGLDLISIDKDRTCHKAYASVGMSDESLAIVYGRVGGSLSNDYMEDTELIEPMYMTKEEARKLLARKDVNIDIKAWLILKEFAGC</sequence>
<keyword evidence="2 4" id="KW-0378">Hydrolase</keyword>
<keyword evidence="5" id="KW-1185">Reference proteome</keyword>
<dbReference type="AlphaFoldDB" id="E0E3I9"/>
<dbReference type="CDD" id="cd03424">
    <property type="entry name" value="NUDIX_ADPRase_Nudt5_UGPPase_Nudt14"/>
    <property type="match status" value="1"/>
</dbReference>
<dbReference type="STRING" id="596315.HMPREF0634_0483"/>
<name>E0E3I9_9FIRM</name>
<dbReference type="GeneID" id="84800828"/>
<evidence type="ECO:0000256" key="2">
    <source>
        <dbReference type="ARBA" id="ARBA00022801"/>
    </source>
</evidence>
<dbReference type="Gene3D" id="3.90.79.10">
    <property type="entry name" value="Nucleoside Triphosphate Pyrophosphohydrolase"/>
    <property type="match status" value="1"/>
</dbReference>
<reference evidence="4 5" key="1">
    <citation type="submission" date="2010-08" db="EMBL/GenBank/DDBJ databases">
        <authorList>
            <person name="Harkins D.M."/>
            <person name="Madupu R."/>
            <person name="Durkin A.S."/>
            <person name="Torralba M."/>
            <person name="Methe B."/>
            <person name="Sutton G.G."/>
            <person name="Nelson K.E."/>
        </authorList>
    </citation>
    <scope>NUCLEOTIDE SEQUENCE [LARGE SCALE GENOMIC DNA]</scope>
    <source>
        <strain evidence="4 5">DSM 17678</strain>
    </source>
</reference>
<gene>
    <name evidence="4" type="ORF">HMPREF0634_0483</name>
</gene>
<evidence type="ECO:0000313" key="4">
    <source>
        <dbReference type="EMBL" id="EFM64561.1"/>
    </source>
</evidence>
<evidence type="ECO:0000259" key="3">
    <source>
        <dbReference type="PROSITE" id="PS51462"/>
    </source>
</evidence>
<dbReference type="InterPro" id="IPR015797">
    <property type="entry name" value="NUDIX_hydrolase-like_dom_sf"/>
</dbReference>
<dbReference type="RefSeq" id="WP_007789886.1">
    <property type="nucleotide sequence ID" value="NZ_ADGQ01000057.1"/>
</dbReference>
<dbReference type="GO" id="GO:0016787">
    <property type="term" value="F:hydrolase activity"/>
    <property type="evidence" value="ECO:0007669"/>
    <property type="project" value="UniProtKB-KW"/>
</dbReference>
<dbReference type="EMBL" id="ADGQ01000057">
    <property type="protein sequence ID" value="EFM64561.1"/>
    <property type="molecule type" value="Genomic_DNA"/>
</dbReference>
<evidence type="ECO:0000313" key="5">
    <source>
        <dbReference type="Proteomes" id="UP000003244"/>
    </source>
</evidence>
<dbReference type="PANTHER" id="PTHR11839:SF18">
    <property type="entry name" value="NUDIX HYDROLASE DOMAIN-CONTAINING PROTEIN"/>
    <property type="match status" value="1"/>
</dbReference>